<feature type="compositionally biased region" description="Basic and acidic residues" evidence="1">
    <location>
        <begin position="187"/>
        <end position="201"/>
    </location>
</feature>
<protein>
    <submittedName>
        <fullName evidence="2">Uncharacterized protein</fullName>
    </submittedName>
</protein>
<reference evidence="2 3" key="1">
    <citation type="submission" date="2019-02" db="EMBL/GenBank/DDBJ databases">
        <title>Deep-cultivation of Planctomycetes and their phenomic and genomic characterization uncovers novel biology.</title>
        <authorList>
            <person name="Wiegand S."/>
            <person name="Jogler M."/>
            <person name="Boedeker C."/>
            <person name="Pinto D."/>
            <person name="Vollmers J."/>
            <person name="Rivas-Marin E."/>
            <person name="Kohn T."/>
            <person name="Peeters S.H."/>
            <person name="Heuer A."/>
            <person name="Rast P."/>
            <person name="Oberbeckmann S."/>
            <person name="Bunk B."/>
            <person name="Jeske O."/>
            <person name="Meyerdierks A."/>
            <person name="Storesund J.E."/>
            <person name="Kallscheuer N."/>
            <person name="Luecker S."/>
            <person name="Lage O.M."/>
            <person name="Pohl T."/>
            <person name="Merkel B.J."/>
            <person name="Hornburger P."/>
            <person name="Mueller R.-W."/>
            <person name="Bruemmer F."/>
            <person name="Labrenz M."/>
            <person name="Spormann A.M."/>
            <person name="Op den Camp H."/>
            <person name="Overmann J."/>
            <person name="Amann R."/>
            <person name="Jetten M.S.M."/>
            <person name="Mascher T."/>
            <person name="Medema M.H."/>
            <person name="Devos D.P."/>
            <person name="Kaster A.-K."/>
            <person name="Ovreas L."/>
            <person name="Rohde M."/>
            <person name="Galperin M.Y."/>
            <person name="Jogler C."/>
        </authorList>
    </citation>
    <scope>NUCLEOTIDE SEQUENCE [LARGE SCALE GENOMIC DNA]</scope>
    <source>
        <strain evidence="2 3">Pan216</strain>
    </source>
</reference>
<feature type="region of interest" description="Disordered" evidence="1">
    <location>
        <begin position="182"/>
        <end position="201"/>
    </location>
</feature>
<proteinExistence type="predicted"/>
<gene>
    <name evidence="2" type="ORF">Pan216_33620</name>
</gene>
<dbReference type="KEGG" id="knv:Pan216_33620"/>
<accession>A0A518B692</accession>
<name>A0A518B692_9BACT</name>
<keyword evidence="3" id="KW-1185">Reference proteome</keyword>
<evidence type="ECO:0000313" key="2">
    <source>
        <dbReference type="EMBL" id="QDU62495.1"/>
    </source>
</evidence>
<feature type="region of interest" description="Disordered" evidence="1">
    <location>
        <begin position="153"/>
        <end position="177"/>
    </location>
</feature>
<dbReference type="Proteomes" id="UP000317093">
    <property type="component" value="Chromosome"/>
</dbReference>
<dbReference type="AlphaFoldDB" id="A0A518B692"/>
<organism evidence="2 3">
    <name type="scientific">Kolteria novifilia</name>
    <dbReference type="NCBI Taxonomy" id="2527975"/>
    <lineage>
        <taxon>Bacteria</taxon>
        <taxon>Pseudomonadati</taxon>
        <taxon>Planctomycetota</taxon>
        <taxon>Planctomycetia</taxon>
        <taxon>Kolteriales</taxon>
        <taxon>Kolteriaceae</taxon>
        <taxon>Kolteria</taxon>
    </lineage>
</organism>
<evidence type="ECO:0000313" key="3">
    <source>
        <dbReference type="Proteomes" id="UP000317093"/>
    </source>
</evidence>
<dbReference type="EMBL" id="CP036279">
    <property type="protein sequence ID" value="QDU62495.1"/>
    <property type="molecule type" value="Genomic_DNA"/>
</dbReference>
<dbReference type="RefSeq" id="WP_145259297.1">
    <property type="nucleotide sequence ID" value="NZ_CP036279.1"/>
</dbReference>
<sequence length="201" mass="22200">MTQITSIQVAPTGFDEISVRNNISTTAVQDDNLIAAQTTTSLAAAQAEDDIRFSPNPEAELSIEEQFLHDNPFGPVGELSNGASNDGRYFSGLIHNGFFINDRFVPGFRNLPNELPETPFQEEAREVQPQASSQAIEEARLQIEEQLAQQEEQRAQIEQAVDSTTNPRNSVFVLADRAGIDTPAALEEQRRRPGEFLDGRS</sequence>
<evidence type="ECO:0000256" key="1">
    <source>
        <dbReference type="SAM" id="MobiDB-lite"/>
    </source>
</evidence>